<keyword evidence="5" id="KW-0808">Transferase</keyword>
<feature type="region of interest" description="Disordered" evidence="13">
    <location>
        <begin position="617"/>
        <end position="695"/>
    </location>
</feature>
<evidence type="ECO:0000256" key="5">
    <source>
        <dbReference type="ARBA" id="ARBA00022679"/>
    </source>
</evidence>
<evidence type="ECO:0000256" key="6">
    <source>
        <dbReference type="ARBA" id="ARBA00022692"/>
    </source>
</evidence>
<organism evidence="15 16">
    <name type="scientific">Meristemomyces frigidus</name>
    <dbReference type="NCBI Taxonomy" id="1508187"/>
    <lineage>
        <taxon>Eukaryota</taxon>
        <taxon>Fungi</taxon>
        <taxon>Dikarya</taxon>
        <taxon>Ascomycota</taxon>
        <taxon>Pezizomycotina</taxon>
        <taxon>Dothideomycetes</taxon>
        <taxon>Dothideomycetidae</taxon>
        <taxon>Mycosphaerellales</taxon>
        <taxon>Teratosphaeriaceae</taxon>
        <taxon>Meristemomyces</taxon>
    </lineage>
</organism>
<evidence type="ECO:0000256" key="14">
    <source>
        <dbReference type="SAM" id="Phobius"/>
    </source>
</evidence>
<feature type="transmembrane region" description="Helical" evidence="14">
    <location>
        <begin position="467"/>
        <end position="490"/>
    </location>
</feature>
<dbReference type="GO" id="GO:0006656">
    <property type="term" value="P:phosphatidylcholine biosynthetic process"/>
    <property type="evidence" value="ECO:0007669"/>
    <property type="project" value="TreeGrafter"/>
</dbReference>
<evidence type="ECO:0000256" key="3">
    <source>
        <dbReference type="ARBA" id="ARBA00019082"/>
    </source>
</evidence>
<evidence type="ECO:0000256" key="7">
    <source>
        <dbReference type="ARBA" id="ARBA00022989"/>
    </source>
</evidence>
<dbReference type="EMBL" id="JAVRRL010000060">
    <property type="protein sequence ID" value="KAK5109704.1"/>
    <property type="molecule type" value="Genomic_DNA"/>
</dbReference>
<evidence type="ECO:0000313" key="16">
    <source>
        <dbReference type="Proteomes" id="UP001310890"/>
    </source>
</evidence>
<evidence type="ECO:0000256" key="10">
    <source>
        <dbReference type="ARBA" id="ARBA00023209"/>
    </source>
</evidence>
<keyword evidence="12" id="KW-0012">Acyltransferase</keyword>
<sequence length="695" mass="78176">MSGATSLSVNSKLRSPFYAGRGSSYLDIVPEEEEYLDEDGITEAELERFARMDDIMDPRPKTMKSNLESTSGDIDQMAAAKEESAKRQSIGSTRSTSYLHTPYDTGEAADYLSVNSTTSNGFNTPSTPGLTRTSSATDFTNFDAFGNNDFPPVDRLTMFDILENLALPQRLEKMQNVVHIQAEKVRRQRAKLASRALSSKNNLVEEWRKRVKLKPEEQLDKYRKRMRESVDRLGRRWTDAKTVTLKEKLSFVTAVLNIFISAYMIGAYPQYFHYWYSVQLAYFMPLRWYSYHKIGFHYFLADLCYFVNLLLILAIWFFPHSKRLFISTYCLAFGNNAVAIAFWRNSLVFHSLDKTTTLFIHIMPCATLHVLVHLLPESMQLAQFPAIHSIKYSLPSAPEHYSLWDMIIWATLPYAVWQLSYHFLITVRKRTKIAAGRPTSFSWLRRSYRGNFLGKFVLSFPENMQEFVFMGIQYTYAIMTMVPCPLWFWYRWASAGFMMIVFTWATYNGAIYYIDVFGKRMEKELDALRKEVSRMAKSPEIVGQDGSTSPFASPNGPVGLDGAMDAAMGKTTALDLGPAARTDGNTTVRGQGHQRAASNDSDIWGQYAADHQSVVPGLASAPETPGLELKRTLGDGNPHMVSRDGGAGMGAKRLPSHDRGNASLTDASVTDASATDGEAGFDTSVTSGDEDNKDA</sequence>
<dbReference type="InterPro" id="IPR021261">
    <property type="entry name" value="GPCAT"/>
</dbReference>
<feature type="compositionally biased region" description="Polar residues" evidence="13">
    <location>
        <begin position="87"/>
        <end position="98"/>
    </location>
</feature>
<evidence type="ECO:0000256" key="9">
    <source>
        <dbReference type="ARBA" id="ARBA00023136"/>
    </source>
</evidence>
<feature type="transmembrane region" description="Helical" evidence="14">
    <location>
        <begin position="406"/>
        <end position="427"/>
    </location>
</feature>
<feature type="transmembrane region" description="Helical" evidence="14">
    <location>
        <begin position="324"/>
        <end position="343"/>
    </location>
</feature>
<dbReference type="GO" id="GO:0016020">
    <property type="term" value="C:membrane"/>
    <property type="evidence" value="ECO:0007669"/>
    <property type="project" value="UniProtKB-SubCell"/>
</dbReference>
<keyword evidence="7 14" id="KW-1133">Transmembrane helix</keyword>
<accession>A0AAN7YEB2</accession>
<feature type="transmembrane region" description="Helical" evidence="14">
    <location>
        <begin position="298"/>
        <end position="318"/>
    </location>
</feature>
<dbReference type="Pfam" id="PF10998">
    <property type="entry name" value="DUF2838"/>
    <property type="match status" value="1"/>
</dbReference>
<reference evidence="15" key="1">
    <citation type="submission" date="2023-08" db="EMBL/GenBank/DDBJ databases">
        <title>Black Yeasts Isolated from many extreme environments.</title>
        <authorList>
            <person name="Coleine C."/>
            <person name="Stajich J.E."/>
            <person name="Selbmann L."/>
        </authorList>
    </citation>
    <scope>NUCLEOTIDE SEQUENCE</scope>
    <source>
        <strain evidence="15">CCFEE 5401</strain>
    </source>
</reference>
<evidence type="ECO:0000313" key="15">
    <source>
        <dbReference type="EMBL" id="KAK5109704.1"/>
    </source>
</evidence>
<evidence type="ECO:0000256" key="8">
    <source>
        <dbReference type="ARBA" id="ARBA00023098"/>
    </source>
</evidence>
<comment type="caution">
    <text evidence="15">The sequence shown here is derived from an EMBL/GenBank/DDBJ whole genome shotgun (WGS) entry which is preliminary data.</text>
</comment>
<dbReference type="Proteomes" id="UP001310890">
    <property type="component" value="Unassembled WGS sequence"/>
</dbReference>
<keyword evidence="11" id="KW-1208">Phospholipid metabolism</keyword>
<comment type="similarity">
    <text evidence="2">Belongs to the GPC1 family.</text>
</comment>
<comment type="subcellular location">
    <subcellularLocation>
        <location evidence="1">Membrane</location>
        <topology evidence="1">Multi-pass membrane protein</topology>
    </subcellularLocation>
</comment>
<evidence type="ECO:0000256" key="12">
    <source>
        <dbReference type="ARBA" id="ARBA00023315"/>
    </source>
</evidence>
<feature type="region of interest" description="Disordered" evidence="13">
    <location>
        <begin position="78"/>
        <end position="98"/>
    </location>
</feature>
<keyword evidence="8" id="KW-0443">Lipid metabolism</keyword>
<evidence type="ECO:0000256" key="2">
    <source>
        <dbReference type="ARBA" id="ARBA00006675"/>
    </source>
</evidence>
<dbReference type="PANTHER" id="PTHR31201">
    <property type="entry name" value="OS01G0585100 PROTEIN"/>
    <property type="match status" value="1"/>
</dbReference>
<feature type="region of interest" description="Disordered" evidence="13">
    <location>
        <begin position="576"/>
        <end position="598"/>
    </location>
</feature>
<dbReference type="GO" id="GO:0016746">
    <property type="term" value="F:acyltransferase activity"/>
    <property type="evidence" value="ECO:0007669"/>
    <property type="project" value="UniProtKB-KW"/>
</dbReference>
<feature type="transmembrane region" description="Helical" evidence="14">
    <location>
        <begin position="249"/>
        <end position="268"/>
    </location>
</feature>
<evidence type="ECO:0000256" key="1">
    <source>
        <dbReference type="ARBA" id="ARBA00004141"/>
    </source>
</evidence>
<dbReference type="AlphaFoldDB" id="A0AAN7YEB2"/>
<keyword evidence="4" id="KW-0444">Lipid biosynthesis</keyword>
<protein>
    <recommendedName>
        <fullName evidence="3">Glycerophosphocholine acyltransferase 1</fullName>
    </recommendedName>
</protein>
<keyword evidence="10" id="KW-0594">Phospholipid biosynthesis</keyword>
<evidence type="ECO:0000256" key="13">
    <source>
        <dbReference type="SAM" id="MobiDB-lite"/>
    </source>
</evidence>
<proteinExistence type="inferred from homology"/>
<keyword evidence="9 14" id="KW-0472">Membrane</keyword>
<gene>
    <name evidence="15" type="ORF">LTR62_006827</name>
</gene>
<feature type="transmembrane region" description="Helical" evidence="14">
    <location>
        <begin position="496"/>
        <end position="514"/>
    </location>
</feature>
<dbReference type="PANTHER" id="PTHR31201:SF1">
    <property type="entry name" value="GLYCEROPHOSPHOCHOLINE ACYLTRANSFERASE 1"/>
    <property type="match status" value="1"/>
</dbReference>
<evidence type="ECO:0000256" key="11">
    <source>
        <dbReference type="ARBA" id="ARBA00023264"/>
    </source>
</evidence>
<name>A0AAN7YEB2_9PEZI</name>
<feature type="compositionally biased region" description="Polar residues" evidence="13">
    <location>
        <begin position="662"/>
        <end position="673"/>
    </location>
</feature>
<keyword evidence="6 14" id="KW-0812">Transmembrane</keyword>
<evidence type="ECO:0000256" key="4">
    <source>
        <dbReference type="ARBA" id="ARBA00022516"/>
    </source>
</evidence>